<dbReference type="Pfam" id="PF00196">
    <property type="entry name" value="GerE"/>
    <property type="match status" value="1"/>
</dbReference>
<proteinExistence type="predicted"/>
<dbReference type="CDD" id="cd17535">
    <property type="entry name" value="REC_NarL-like"/>
    <property type="match status" value="1"/>
</dbReference>
<dbReference type="RefSeq" id="WP_353866263.1">
    <property type="nucleotide sequence ID" value="NZ_CP088295.1"/>
</dbReference>
<keyword evidence="8" id="KW-1185">Reference proteome</keyword>
<evidence type="ECO:0000259" key="6">
    <source>
        <dbReference type="PROSITE" id="PS50110"/>
    </source>
</evidence>
<feature type="domain" description="Response regulatory" evidence="6">
    <location>
        <begin position="3"/>
        <end position="119"/>
    </location>
</feature>
<name>A0ABY5PME7_9ACTN</name>
<feature type="domain" description="HTH luxR-type" evidence="5">
    <location>
        <begin position="139"/>
        <end position="204"/>
    </location>
</feature>
<dbReference type="InterPro" id="IPR058245">
    <property type="entry name" value="NreC/VraR/RcsB-like_REC"/>
</dbReference>
<evidence type="ECO:0000256" key="3">
    <source>
        <dbReference type="PROSITE-ProRule" id="PRU00169"/>
    </source>
</evidence>
<dbReference type="CDD" id="cd06170">
    <property type="entry name" value="LuxR_C_like"/>
    <property type="match status" value="1"/>
</dbReference>
<keyword evidence="2" id="KW-0238">DNA-binding</keyword>
<dbReference type="InterPro" id="IPR000792">
    <property type="entry name" value="Tscrpt_reg_LuxR_C"/>
</dbReference>
<keyword evidence="1 3" id="KW-0597">Phosphoprotein</keyword>
<dbReference type="PROSITE" id="PS50110">
    <property type="entry name" value="RESPONSE_REGULATORY"/>
    <property type="match status" value="1"/>
</dbReference>
<dbReference type="InterPro" id="IPR011006">
    <property type="entry name" value="CheY-like_superfamily"/>
</dbReference>
<gene>
    <name evidence="7" type="ORF">LRS13_09970</name>
</gene>
<dbReference type="SMART" id="SM00421">
    <property type="entry name" value="HTH_LUXR"/>
    <property type="match status" value="1"/>
</dbReference>
<evidence type="ECO:0000256" key="2">
    <source>
        <dbReference type="ARBA" id="ARBA00023125"/>
    </source>
</evidence>
<dbReference type="SUPFAM" id="SSF52172">
    <property type="entry name" value="CheY-like"/>
    <property type="match status" value="1"/>
</dbReference>
<reference evidence="8" key="1">
    <citation type="submission" date="2021-11" db="EMBL/GenBank/DDBJ databases">
        <title>Cultivation dependent microbiological survey of springs from the worlds oldest radium mine currently devoted to the extraction of radon-saturated water.</title>
        <authorList>
            <person name="Kapinusova G."/>
            <person name="Smrhova T."/>
            <person name="Strejcek M."/>
            <person name="Suman J."/>
            <person name="Jani K."/>
            <person name="Pajer P."/>
            <person name="Uhlik O."/>
        </authorList>
    </citation>
    <scope>NUCLEOTIDE SEQUENCE [LARGE SCALE GENOMIC DNA]</scope>
    <source>
        <strain evidence="8">J379</strain>
    </source>
</reference>
<dbReference type="PROSITE" id="PS50043">
    <property type="entry name" value="HTH_LUXR_2"/>
    <property type="match status" value="1"/>
</dbReference>
<organism evidence="7 8">
    <name type="scientific">Svornostia abyssi</name>
    <dbReference type="NCBI Taxonomy" id="2898438"/>
    <lineage>
        <taxon>Bacteria</taxon>
        <taxon>Bacillati</taxon>
        <taxon>Actinomycetota</taxon>
        <taxon>Thermoleophilia</taxon>
        <taxon>Solirubrobacterales</taxon>
        <taxon>Baekduiaceae</taxon>
        <taxon>Svornostia</taxon>
    </lineage>
</organism>
<evidence type="ECO:0000259" key="5">
    <source>
        <dbReference type="PROSITE" id="PS50043"/>
    </source>
</evidence>
<feature type="region of interest" description="Disordered" evidence="4">
    <location>
        <begin position="121"/>
        <end position="147"/>
    </location>
</feature>
<dbReference type="InterPro" id="IPR016032">
    <property type="entry name" value="Sig_transdc_resp-reg_C-effctor"/>
</dbReference>
<dbReference type="PRINTS" id="PR00038">
    <property type="entry name" value="HTHLUXR"/>
</dbReference>
<dbReference type="Proteomes" id="UP001058860">
    <property type="component" value="Chromosome"/>
</dbReference>
<evidence type="ECO:0000313" key="7">
    <source>
        <dbReference type="EMBL" id="UUY05822.1"/>
    </source>
</evidence>
<dbReference type="InterPro" id="IPR001789">
    <property type="entry name" value="Sig_transdc_resp-reg_receiver"/>
</dbReference>
<evidence type="ECO:0000256" key="1">
    <source>
        <dbReference type="ARBA" id="ARBA00022553"/>
    </source>
</evidence>
<sequence length="210" mass="22512">MIRVLIADDHGVIRDGLGRLIAAQEDMQVVGLAADGHEAVTLTLSAKPHVVLMDLEMPNMDGIEATRRIVAERPGSAVLVLTSFSDRPRILGALEAGACGYLLKDVRADEVAEAIRAAARGESPLDPRAASTVLRARTDPQPGDELSDREREVLGLVAQGLPNKLIARRLGISEKTVKAHLTSVFRAIGVTDRTQAALWAERHGLGGPRR</sequence>
<evidence type="ECO:0000313" key="8">
    <source>
        <dbReference type="Proteomes" id="UP001058860"/>
    </source>
</evidence>
<dbReference type="Pfam" id="PF00072">
    <property type="entry name" value="Response_reg"/>
    <property type="match status" value="1"/>
</dbReference>
<dbReference type="InterPro" id="IPR039420">
    <property type="entry name" value="WalR-like"/>
</dbReference>
<feature type="modified residue" description="4-aspartylphosphate" evidence="3">
    <location>
        <position position="54"/>
    </location>
</feature>
<protein>
    <submittedName>
        <fullName evidence="7">Response regulator transcription factor</fullName>
    </submittedName>
</protein>
<dbReference type="PANTHER" id="PTHR43214">
    <property type="entry name" value="TWO-COMPONENT RESPONSE REGULATOR"/>
    <property type="match status" value="1"/>
</dbReference>
<dbReference type="Gene3D" id="3.40.50.2300">
    <property type="match status" value="1"/>
</dbReference>
<accession>A0ABY5PME7</accession>
<dbReference type="SMART" id="SM00448">
    <property type="entry name" value="REC"/>
    <property type="match status" value="1"/>
</dbReference>
<dbReference type="EMBL" id="CP088295">
    <property type="protein sequence ID" value="UUY05822.1"/>
    <property type="molecule type" value="Genomic_DNA"/>
</dbReference>
<dbReference type="SUPFAM" id="SSF46894">
    <property type="entry name" value="C-terminal effector domain of the bipartite response regulators"/>
    <property type="match status" value="1"/>
</dbReference>
<evidence type="ECO:0000256" key="4">
    <source>
        <dbReference type="SAM" id="MobiDB-lite"/>
    </source>
</evidence>